<dbReference type="AlphaFoldDB" id="A0A2B7X216"/>
<name>A0A2B7X216_POLH7</name>
<accession>A0A2B7X216</accession>
<keyword evidence="1" id="KW-0732">Signal</keyword>
<reference evidence="2 3" key="1">
    <citation type="submission" date="2017-10" db="EMBL/GenBank/DDBJ databases">
        <title>Comparative genomics in systemic dimorphic fungi from Ajellomycetaceae.</title>
        <authorList>
            <person name="Munoz J.F."/>
            <person name="Mcewen J.G."/>
            <person name="Clay O.K."/>
            <person name="Cuomo C.A."/>
        </authorList>
    </citation>
    <scope>NUCLEOTIDE SEQUENCE [LARGE SCALE GENOMIC DNA]</scope>
    <source>
        <strain evidence="2 3">UAMH7299</strain>
    </source>
</reference>
<feature type="chain" id="PRO_5012405868" evidence="1">
    <location>
        <begin position="20"/>
        <end position="503"/>
    </location>
</feature>
<dbReference type="Proteomes" id="UP000224634">
    <property type="component" value="Unassembled WGS sequence"/>
</dbReference>
<keyword evidence="3" id="KW-1185">Reference proteome</keyword>
<dbReference type="EMBL" id="PDNA01000218">
    <property type="protein sequence ID" value="PGH02843.1"/>
    <property type="molecule type" value="Genomic_DNA"/>
</dbReference>
<feature type="signal peptide" evidence="1">
    <location>
        <begin position="1"/>
        <end position="19"/>
    </location>
</feature>
<comment type="caution">
    <text evidence="2">The sequence shown here is derived from an EMBL/GenBank/DDBJ whole genome shotgun (WGS) entry which is preliminary data.</text>
</comment>
<evidence type="ECO:0000313" key="2">
    <source>
        <dbReference type="EMBL" id="PGH02843.1"/>
    </source>
</evidence>
<evidence type="ECO:0000256" key="1">
    <source>
        <dbReference type="SAM" id="SignalP"/>
    </source>
</evidence>
<protein>
    <submittedName>
        <fullName evidence="2">Uncharacterized protein</fullName>
    </submittedName>
</protein>
<sequence>MKHITLFLSLGGLLPSTFALPQPFARRSEQCNRNDVGIYTKANWQAKDVDSWFTVWELKLLAQSVAAMDWESVKYDETLAAQYGLGQTFDCTLNNECERPLCNKLIGNEPDLETVSMLLTSMSNFNKYCARVATALSGAQLNYATMQITLQQTFYPGINPANFRAMQGLNALTAIIGIATAWLGPVGWAVGSASANTFKEVFSSVARGLSSTITASDMSLELLSNRGAEAYALFNTTLTQLELEHNSLLGSGGSHATQGSLAELFSGGAWVNYHDISVLNSDTLEADVRNYYSNMIFAMMINKGWLEQGAYIISKVMPQAECDAMDTGDVEKLCWNGRGYWLARYQRGVQLTSPAGASKLSETIQITAQEAMKSSIEAFESGGYKYDPSILLEQNVLTIDPTANWQAGARLRGVFNIPVCEFESTAQVGEFLDGDFIGWILERFNGGGLQGLGACVCASAKDHQGVPISESQSHGETSFKNLTASWTQGCTMDWNVDSEIMTT</sequence>
<dbReference type="OrthoDB" id="4524301at2759"/>
<organism evidence="2 3">
    <name type="scientific">Polytolypa hystricis (strain UAMH7299)</name>
    <dbReference type="NCBI Taxonomy" id="1447883"/>
    <lineage>
        <taxon>Eukaryota</taxon>
        <taxon>Fungi</taxon>
        <taxon>Dikarya</taxon>
        <taxon>Ascomycota</taxon>
        <taxon>Pezizomycotina</taxon>
        <taxon>Eurotiomycetes</taxon>
        <taxon>Eurotiomycetidae</taxon>
        <taxon>Onygenales</taxon>
        <taxon>Onygenales incertae sedis</taxon>
        <taxon>Polytolypa</taxon>
    </lineage>
</organism>
<gene>
    <name evidence="2" type="ORF">AJ80_08793</name>
</gene>
<proteinExistence type="predicted"/>
<evidence type="ECO:0000313" key="3">
    <source>
        <dbReference type="Proteomes" id="UP000224634"/>
    </source>
</evidence>